<reference evidence="1 2" key="1">
    <citation type="submission" date="2016-10" db="EMBL/GenBank/DDBJ databases">
        <title>Paenibacillus species isolates.</title>
        <authorList>
            <person name="Beno S.M."/>
        </authorList>
    </citation>
    <scope>NUCLEOTIDE SEQUENCE [LARGE SCALE GENOMIC DNA]</scope>
    <source>
        <strain evidence="1 2">FSL H7-0604</strain>
    </source>
</reference>
<comment type="caution">
    <text evidence="1">The sequence shown here is derived from an EMBL/GenBank/DDBJ whole genome shotgun (WGS) entry which is preliminary data.</text>
</comment>
<evidence type="ECO:0008006" key="3">
    <source>
        <dbReference type="Google" id="ProtNLM"/>
    </source>
</evidence>
<sequence>MNSPTPNQRALTYSQQSIIASRVTIPKQAPYYVQRIRLMSKLMDENRAKVTLIAASAGFGKTTLAAEWARTHSDEVAWLSLELADNHLVRFWLSLHTAIERIFQPYANR</sequence>
<dbReference type="InterPro" id="IPR027417">
    <property type="entry name" value="P-loop_NTPase"/>
</dbReference>
<dbReference type="EMBL" id="MKQP01000054">
    <property type="protein sequence ID" value="OMD24157.1"/>
    <property type="molecule type" value="Genomic_DNA"/>
</dbReference>
<organism evidence="1 2">
    <name type="scientific">Paenibacillus odorifer</name>
    <dbReference type="NCBI Taxonomy" id="189426"/>
    <lineage>
        <taxon>Bacteria</taxon>
        <taxon>Bacillati</taxon>
        <taxon>Bacillota</taxon>
        <taxon>Bacilli</taxon>
        <taxon>Bacillales</taxon>
        <taxon>Paenibacillaceae</taxon>
        <taxon>Paenibacillus</taxon>
    </lineage>
</organism>
<evidence type="ECO:0000313" key="2">
    <source>
        <dbReference type="Proteomes" id="UP000187465"/>
    </source>
</evidence>
<dbReference type="SUPFAM" id="SSF52540">
    <property type="entry name" value="P-loop containing nucleoside triphosphate hydrolases"/>
    <property type="match status" value="1"/>
</dbReference>
<dbReference type="RefSeq" id="WP_036686659.1">
    <property type="nucleotide sequence ID" value="NZ_MKQL01000040.1"/>
</dbReference>
<dbReference type="AlphaFoldDB" id="A0A1R0WY73"/>
<evidence type="ECO:0000313" key="1">
    <source>
        <dbReference type="EMBL" id="OMD24157.1"/>
    </source>
</evidence>
<protein>
    <recommendedName>
        <fullName evidence="3">NB-ARC domain-containing protein</fullName>
    </recommendedName>
</protein>
<gene>
    <name evidence="1" type="ORF">BJP51_29875</name>
</gene>
<dbReference type="Proteomes" id="UP000187465">
    <property type="component" value="Unassembled WGS sequence"/>
</dbReference>
<name>A0A1R0WY73_9BACL</name>
<accession>A0A1R0WY73</accession>
<proteinExistence type="predicted"/>
<dbReference type="Gene3D" id="3.40.50.300">
    <property type="entry name" value="P-loop containing nucleotide triphosphate hydrolases"/>
    <property type="match status" value="1"/>
</dbReference>